<sequence length="85" mass="9390">MNIHDPALYPTLPTIHSGPQHNLGTIMPAYNQCNIEEYVLHLAIPNLCNMSPPLAPKTDTIPKPLLNLLPDCKIPCKHPCPSTTR</sequence>
<proteinExistence type="predicted"/>
<reference evidence="2" key="1">
    <citation type="submission" date="2022-11" db="UniProtKB">
        <authorList>
            <consortium name="WormBaseParasite"/>
        </authorList>
    </citation>
    <scope>IDENTIFICATION</scope>
</reference>
<evidence type="ECO:0000313" key="2">
    <source>
        <dbReference type="WBParaSite" id="nRc.2.0.1.t24132-RA"/>
    </source>
</evidence>
<dbReference type="AlphaFoldDB" id="A0A915JD88"/>
<dbReference type="WBParaSite" id="nRc.2.0.1.t24132-RA">
    <property type="protein sequence ID" value="nRc.2.0.1.t24132-RA"/>
    <property type="gene ID" value="nRc.2.0.1.g24132"/>
</dbReference>
<organism evidence="1 2">
    <name type="scientific">Romanomermis culicivorax</name>
    <name type="common">Nematode worm</name>
    <dbReference type="NCBI Taxonomy" id="13658"/>
    <lineage>
        <taxon>Eukaryota</taxon>
        <taxon>Metazoa</taxon>
        <taxon>Ecdysozoa</taxon>
        <taxon>Nematoda</taxon>
        <taxon>Enoplea</taxon>
        <taxon>Dorylaimia</taxon>
        <taxon>Mermithida</taxon>
        <taxon>Mermithoidea</taxon>
        <taxon>Mermithidae</taxon>
        <taxon>Romanomermis</taxon>
    </lineage>
</organism>
<evidence type="ECO:0000313" key="1">
    <source>
        <dbReference type="Proteomes" id="UP000887565"/>
    </source>
</evidence>
<dbReference type="Proteomes" id="UP000887565">
    <property type="component" value="Unplaced"/>
</dbReference>
<accession>A0A915JD88</accession>
<name>A0A915JD88_ROMCU</name>
<keyword evidence="1" id="KW-1185">Reference proteome</keyword>
<protein>
    <submittedName>
        <fullName evidence="2">Ovule protein</fullName>
    </submittedName>
</protein>